<dbReference type="Gene3D" id="1.20.1640.10">
    <property type="entry name" value="Multidrug efflux transporter AcrB transmembrane domain"/>
    <property type="match status" value="2"/>
</dbReference>
<feature type="transmembrane region" description="Helical" evidence="8">
    <location>
        <begin position="342"/>
        <end position="366"/>
    </location>
</feature>
<keyword evidence="11" id="KW-1185">Reference proteome</keyword>
<feature type="compositionally biased region" description="Basic and acidic residues" evidence="7">
    <location>
        <begin position="150"/>
        <end position="161"/>
    </location>
</feature>
<evidence type="ECO:0000256" key="3">
    <source>
        <dbReference type="ARBA" id="ARBA00022475"/>
    </source>
</evidence>
<dbReference type="InterPro" id="IPR050545">
    <property type="entry name" value="Mycobact_MmpL"/>
</dbReference>
<proteinExistence type="inferred from homology"/>
<dbReference type="AlphaFoldDB" id="A0A543NN46"/>
<feature type="transmembrane region" description="Helical" evidence="8">
    <location>
        <begin position="301"/>
        <end position="321"/>
    </location>
</feature>
<keyword evidence="3" id="KW-1003">Cell membrane</keyword>
<feature type="transmembrane region" description="Helical" evidence="8">
    <location>
        <begin position="625"/>
        <end position="646"/>
    </location>
</feature>
<evidence type="ECO:0000313" key="10">
    <source>
        <dbReference type="EMBL" id="TQN33246.1"/>
    </source>
</evidence>
<feature type="transmembrane region" description="Helical" evidence="8">
    <location>
        <begin position="739"/>
        <end position="763"/>
    </location>
</feature>
<feature type="domain" description="SSD" evidence="9">
    <location>
        <begin position="267"/>
        <end position="399"/>
    </location>
</feature>
<dbReference type="InterPro" id="IPR000731">
    <property type="entry name" value="SSD"/>
</dbReference>
<feature type="transmembrane region" description="Helical" evidence="8">
    <location>
        <begin position="439"/>
        <end position="456"/>
    </location>
</feature>
<feature type="transmembrane region" description="Helical" evidence="8">
    <location>
        <begin position="251"/>
        <end position="270"/>
    </location>
</feature>
<comment type="subcellular location">
    <subcellularLocation>
        <location evidence="1">Cell membrane</location>
        <topology evidence="1">Multi-pass membrane protein</topology>
    </subcellularLocation>
</comment>
<evidence type="ECO:0000256" key="2">
    <source>
        <dbReference type="ARBA" id="ARBA00010157"/>
    </source>
</evidence>
<comment type="caution">
    <text evidence="10">The sequence shown here is derived from an EMBL/GenBank/DDBJ whole genome shotgun (WGS) entry which is preliminary data.</text>
</comment>
<reference evidence="10 11" key="1">
    <citation type="submission" date="2019-06" db="EMBL/GenBank/DDBJ databases">
        <title>Sequencing the genomes of 1000 actinobacteria strains.</title>
        <authorList>
            <person name="Klenk H.-P."/>
        </authorList>
    </citation>
    <scope>NUCLEOTIDE SEQUENCE [LARGE SCALE GENOMIC DNA]</scope>
    <source>
        <strain evidence="10 11">DSM 45015</strain>
    </source>
</reference>
<evidence type="ECO:0000256" key="4">
    <source>
        <dbReference type="ARBA" id="ARBA00022692"/>
    </source>
</evidence>
<evidence type="ECO:0000259" key="9">
    <source>
        <dbReference type="PROSITE" id="PS50156"/>
    </source>
</evidence>
<dbReference type="EMBL" id="VFQC01000001">
    <property type="protein sequence ID" value="TQN33246.1"/>
    <property type="molecule type" value="Genomic_DNA"/>
</dbReference>
<name>A0A543NN46_9ACTN</name>
<feature type="transmembrane region" description="Helical" evidence="8">
    <location>
        <begin position="707"/>
        <end position="727"/>
    </location>
</feature>
<evidence type="ECO:0000256" key="7">
    <source>
        <dbReference type="SAM" id="MobiDB-lite"/>
    </source>
</evidence>
<keyword evidence="4 8" id="KW-0812">Transmembrane</keyword>
<accession>A0A543NN46</accession>
<feature type="region of interest" description="Disordered" evidence="7">
    <location>
        <begin position="138"/>
        <end position="161"/>
    </location>
</feature>
<comment type="similarity">
    <text evidence="2">Belongs to the resistance-nodulation-cell division (RND) (TC 2.A.6) family. MmpL subfamily.</text>
</comment>
<feature type="transmembrane region" description="Helical" evidence="8">
    <location>
        <begin position="372"/>
        <end position="400"/>
    </location>
</feature>
<evidence type="ECO:0000256" key="6">
    <source>
        <dbReference type="ARBA" id="ARBA00023136"/>
    </source>
</evidence>
<dbReference type="InterPro" id="IPR004869">
    <property type="entry name" value="MMPL_dom"/>
</dbReference>
<evidence type="ECO:0000256" key="5">
    <source>
        <dbReference type="ARBA" id="ARBA00022989"/>
    </source>
</evidence>
<dbReference type="Pfam" id="PF03176">
    <property type="entry name" value="MMPL"/>
    <property type="match status" value="2"/>
</dbReference>
<dbReference type="PROSITE" id="PS50156">
    <property type="entry name" value="SSD"/>
    <property type="match status" value="1"/>
</dbReference>
<evidence type="ECO:0000256" key="1">
    <source>
        <dbReference type="ARBA" id="ARBA00004651"/>
    </source>
</evidence>
<sequence length="804" mass="85276">MAAFLYHLGRFCSRHYWLVAAVWLVLLACLAVAAWAFRVPTNDSFTIPGTESQQTVDMLQERFPDRSGGNAIAVFHAPDGEDITTGDRPDAVQDTVADIRDIDGVSSVTDPFELYEQGYQQALSSDELRQSMIEQGVAQAQRDNPGLDEETARSQVEPRVDQQLEQGELPEEVRDEVRADVLEEIDLFSGDRTTAMAQVQFAEPDAEVAPRTVDDLLDSGDPAEDAGLRVEYSGQAITVTDVAGIHGGESVGLAVALVILVLNFGGLVAAAIPIVNALAGTGAGIALVYALSHVLDLTSTAPLLAVMLGIAVGIDYSLFVLSRHRQQLVEGIPPGESTRRAIGTAGSAVVFAGVTVVIALLGLSIVRIPFLTVMGVAAAITVAGSVLVAITLLPALLGLLGHHVRSLRVPGLGRRAERALTSENTLGARWARTVTRHPVVPIAAVLVIVVLCFLPVRDMRLGLPTDESSSPDSTQHQAYDIITEEYGEGYNAFLLVTVSNTGGGDVTGAAEDVADRLGDLDRVTTVQTPVYNDGADTAIVTVIPDDGPSAESTQELLHDVRDLRPDLQDSTGARIAVTGATATSIDTSQRIAEAMPLFLAVVVGLAFLLLMAVFRSLLVPLKAALGFVFSMGAALGATVAVFQWGHGSSLLGVTSTETLLSFLPILLIGTLFGLAMDYEVFLVSRMREDYVHGSEPRRAVVDGFRSGARVVVSAAVIMAAVFASFVFSDNTTIQPVAFALAVGVLIDAFLIRMTLVPAVMALFGRASWWLPRWLDRALPNIDIEGESLRGGGGDERSDAPTGRG</sequence>
<dbReference type="GO" id="GO:0005886">
    <property type="term" value="C:plasma membrane"/>
    <property type="evidence" value="ECO:0007669"/>
    <property type="project" value="UniProtKB-SubCell"/>
</dbReference>
<feature type="transmembrane region" description="Helical" evidence="8">
    <location>
        <begin position="597"/>
        <end position="618"/>
    </location>
</feature>
<dbReference type="SUPFAM" id="SSF82866">
    <property type="entry name" value="Multidrug efflux transporter AcrB transmembrane domain"/>
    <property type="match status" value="2"/>
</dbReference>
<feature type="transmembrane region" description="Helical" evidence="8">
    <location>
        <begin position="658"/>
        <end position="678"/>
    </location>
</feature>
<dbReference type="PANTHER" id="PTHR33406">
    <property type="entry name" value="MEMBRANE PROTEIN MJ1562-RELATED"/>
    <property type="match status" value="1"/>
</dbReference>
<dbReference type="PANTHER" id="PTHR33406:SF11">
    <property type="entry name" value="MEMBRANE PROTEIN SCO6666-RELATED"/>
    <property type="match status" value="1"/>
</dbReference>
<organism evidence="10 11">
    <name type="scientific">Haloactinospora alba</name>
    <dbReference type="NCBI Taxonomy" id="405555"/>
    <lineage>
        <taxon>Bacteria</taxon>
        <taxon>Bacillati</taxon>
        <taxon>Actinomycetota</taxon>
        <taxon>Actinomycetes</taxon>
        <taxon>Streptosporangiales</taxon>
        <taxon>Nocardiopsidaceae</taxon>
        <taxon>Haloactinospora</taxon>
    </lineage>
</organism>
<gene>
    <name evidence="10" type="ORF">FHX37_3251</name>
</gene>
<evidence type="ECO:0000256" key="8">
    <source>
        <dbReference type="SAM" id="Phobius"/>
    </source>
</evidence>
<keyword evidence="5 8" id="KW-1133">Transmembrane helix</keyword>
<protein>
    <submittedName>
        <fullName evidence="10">RND superfamily putative drug exporter</fullName>
    </submittedName>
</protein>
<dbReference type="OrthoDB" id="7051771at2"/>
<dbReference type="Proteomes" id="UP000317422">
    <property type="component" value="Unassembled WGS sequence"/>
</dbReference>
<evidence type="ECO:0000313" key="11">
    <source>
        <dbReference type="Proteomes" id="UP000317422"/>
    </source>
</evidence>
<dbReference type="RefSeq" id="WP_141924639.1">
    <property type="nucleotide sequence ID" value="NZ_VFQC01000001.1"/>
</dbReference>
<keyword evidence="6 8" id="KW-0472">Membrane</keyword>